<keyword evidence="3" id="KW-1185">Reference proteome</keyword>
<name>A0A372IR37_9BACT</name>
<dbReference type="InterPro" id="IPR025333">
    <property type="entry name" value="DUF4239"/>
</dbReference>
<accession>A0A372IR37</accession>
<dbReference type="EMBL" id="QVQT01000002">
    <property type="protein sequence ID" value="RFU17366.1"/>
    <property type="molecule type" value="Genomic_DNA"/>
</dbReference>
<comment type="caution">
    <text evidence="2">The sequence shown here is derived from an EMBL/GenBank/DDBJ whole genome shotgun (WGS) entry which is preliminary data.</text>
</comment>
<dbReference type="AlphaFoldDB" id="A0A372IR37"/>
<feature type="transmembrane region" description="Helical" evidence="1">
    <location>
        <begin position="207"/>
        <end position="225"/>
    </location>
</feature>
<evidence type="ECO:0000313" key="2">
    <source>
        <dbReference type="EMBL" id="RFU17366.1"/>
    </source>
</evidence>
<dbReference type="Pfam" id="PF14023">
    <property type="entry name" value="Bestrophin-like"/>
    <property type="match status" value="1"/>
</dbReference>
<keyword evidence="1" id="KW-0472">Membrane</keyword>
<evidence type="ECO:0000256" key="1">
    <source>
        <dbReference type="SAM" id="Phobius"/>
    </source>
</evidence>
<proteinExistence type="predicted"/>
<feature type="transmembrane region" description="Helical" evidence="1">
    <location>
        <begin position="183"/>
        <end position="201"/>
    </location>
</feature>
<dbReference type="Proteomes" id="UP000264702">
    <property type="component" value="Unassembled WGS sequence"/>
</dbReference>
<reference evidence="2 3" key="1">
    <citation type="submission" date="2018-08" db="EMBL/GenBank/DDBJ databases">
        <title>Acidipila sp. 4G-K13, an acidobacterium isolated from forest soil.</title>
        <authorList>
            <person name="Gao Z.-H."/>
            <person name="Qiu L.-H."/>
        </authorList>
    </citation>
    <scope>NUCLEOTIDE SEQUENCE [LARGE SCALE GENOMIC DNA]</scope>
    <source>
        <strain evidence="2 3">4G-K13</strain>
    </source>
</reference>
<keyword evidence="1" id="KW-0812">Transmembrane</keyword>
<keyword evidence="1" id="KW-1133">Transmembrane helix</keyword>
<gene>
    <name evidence="2" type="ORF">D0Y96_04175</name>
</gene>
<organism evidence="2 3">
    <name type="scientific">Paracidobacterium acidisoli</name>
    <dbReference type="NCBI Taxonomy" id="2303751"/>
    <lineage>
        <taxon>Bacteria</taxon>
        <taxon>Pseudomonadati</taxon>
        <taxon>Acidobacteriota</taxon>
        <taxon>Terriglobia</taxon>
        <taxon>Terriglobales</taxon>
        <taxon>Acidobacteriaceae</taxon>
        <taxon>Paracidobacterium</taxon>
    </lineage>
</organism>
<sequence length="258" mass="28628">MFWLIAHTEIFFPFLLLGLALLVELGLRTRRASGDLDAVQPFIESARDRLGVLLSLLLGFCLPMSLPHYEQRTQLVTDEANAIATVAQRAQMIPQPFQGRILQTLPAYVDARLEFAQVSLDGPAMTASVYRAEQLQQEMWHQAMMLIPQNVTPLTVPLVQAIGDLSNSIEQRQAAAEKHIPTVLWWVLILISALTCFVVGYSMRGRVLLGILVLPLTVAIVLSLVSELDNPRTGLVRVSQQSMLRLQQSLNAEPAPGR</sequence>
<protein>
    <submittedName>
        <fullName evidence="2">DUF4239 domain-containing protein</fullName>
    </submittedName>
</protein>
<evidence type="ECO:0000313" key="3">
    <source>
        <dbReference type="Proteomes" id="UP000264702"/>
    </source>
</evidence>